<feature type="compositionally biased region" description="Acidic residues" evidence="1">
    <location>
        <begin position="134"/>
        <end position="143"/>
    </location>
</feature>
<dbReference type="AlphaFoldDB" id="A0ABD1QRI9"/>
<proteinExistence type="predicted"/>
<feature type="region of interest" description="Disordered" evidence="1">
    <location>
        <begin position="114"/>
        <end position="189"/>
    </location>
</feature>
<evidence type="ECO:0000313" key="3">
    <source>
        <dbReference type="Proteomes" id="UP001604277"/>
    </source>
</evidence>
<feature type="compositionally biased region" description="Acidic residues" evidence="1">
    <location>
        <begin position="162"/>
        <end position="174"/>
    </location>
</feature>
<feature type="compositionally biased region" description="Basic and acidic residues" evidence="1">
    <location>
        <begin position="175"/>
        <end position="189"/>
    </location>
</feature>
<comment type="caution">
    <text evidence="2">The sequence shown here is derived from an EMBL/GenBank/DDBJ whole genome shotgun (WGS) entry which is preliminary data.</text>
</comment>
<dbReference type="Proteomes" id="UP001604277">
    <property type="component" value="Unassembled WGS sequence"/>
</dbReference>
<dbReference type="EMBL" id="JBFOLJ010000014">
    <property type="protein sequence ID" value="KAL2478514.1"/>
    <property type="molecule type" value="Genomic_DNA"/>
</dbReference>
<keyword evidence="3" id="KW-1185">Reference proteome</keyword>
<evidence type="ECO:0000256" key="1">
    <source>
        <dbReference type="SAM" id="MobiDB-lite"/>
    </source>
</evidence>
<organism evidence="2 3">
    <name type="scientific">Forsythia ovata</name>
    <dbReference type="NCBI Taxonomy" id="205694"/>
    <lineage>
        <taxon>Eukaryota</taxon>
        <taxon>Viridiplantae</taxon>
        <taxon>Streptophyta</taxon>
        <taxon>Embryophyta</taxon>
        <taxon>Tracheophyta</taxon>
        <taxon>Spermatophyta</taxon>
        <taxon>Magnoliopsida</taxon>
        <taxon>eudicotyledons</taxon>
        <taxon>Gunneridae</taxon>
        <taxon>Pentapetalae</taxon>
        <taxon>asterids</taxon>
        <taxon>lamiids</taxon>
        <taxon>Lamiales</taxon>
        <taxon>Oleaceae</taxon>
        <taxon>Forsythieae</taxon>
        <taxon>Forsythia</taxon>
    </lineage>
</organism>
<reference evidence="3" key="1">
    <citation type="submission" date="2024-07" db="EMBL/GenBank/DDBJ databases">
        <title>Two chromosome-level genome assemblies of Korean endemic species Abeliophyllum distichum and Forsythia ovata (Oleaceae).</title>
        <authorList>
            <person name="Jang H."/>
        </authorList>
    </citation>
    <scope>NUCLEOTIDE SEQUENCE [LARGE SCALE GENOMIC DNA]</scope>
</reference>
<feature type="region of interest" description="Disordered" evidence="1">
    <location>
        <begin position="1"/>
        <end position="20"/>
    </location>
</feature>
<evidence type="ECO:0000313" key="2">
    <source>
        <dbReference type="EMBL" id="KAL2478514.1"/>
    </source>
</evidence>
<sequence>MSNARKKSTQGRDEDDEVQQLLRAAQDDLLLKLSINSHIARASSSSGSSVDPDLERRFQALKYKPCNTSTAAVSTTRTIDDDRDPVKVNVTNNIGGFEEDDLFARFSALKNSIPSHNRKSNIEPSDIVSRQQEEESDDEEDEVEKVIKWAIDAARLDPSPPSDDENSEEEEDYSNGDRMDGGKKGKRND</sequence>
<protein>
    <submittedName>
        <fullName evidence="2">Uncharacterized protein</fullName>
    </submittedName>
</protein>
<gene>
    <name evidence="2" type="ORF">Fot_47528</name>
</gene>
<name>A0ABD1QRI9_9LAMI</name>
<accession>A0ABD1QRI9</accession>